<comment type="caution">
    <text evidence="2">The sequence shown here is derived from an EMBL/GenBank/DDBJ whole genome shotgun (WGS) entry which is preliminary data.</text>
</comment>
<dbReference type="RefSeq" id="WP_180567067.1">
    <property type="nucleotide sequence ID" value="NZ_JACCKB010000003.1"/>
</dbReference>
<dbReference type="EMBL" id="JACCKB010000003">
    <property type="protein sequence ID" value="NYZ65036.1"/>
    <property type="molecule type" value="Genomic_DNA"/>
</dbReference>
<dbReference type="AlphaFoldDB" id="A0A853ICD7"/>
<evidence type="ECO:0000256" key="1">
    <source>
        <dbReference type="SAM" id="Phobius"/>
    </source>
</evidence>
<keyword evidence="3" id="KW-1185">Reference proteome</keyword>
<feature type="transmembrane region" description="Helical" evidence="1">
    <location>
        <begin position="41"/>
        <end position="59"/>
    </location>
</feature>
<dbReference type="Proteomes" id="UP000569732">
    <property type="component" value="Unassembled WGS sequence"/>
</dbReference>
<sequence length="149" mass="16511">MKQWIFIALGVCCSLVGGLFFAISFFIWFYFDNPYSEGFSLPFVITFLLMIIIGTWMVIRNRKQLRQIEQEGLEKRILTAIQANAGQVTAAEVAVLAGCTLEQATAQLDQLCEKGMGELQVTDGGKLVYQFTGFAQASDKATARSPLEP</sequence>
<evidence type="ECO:0000313" key="2">
    <source>
        <dbReference type="EMBL" id="NYZ65036.1"/>
    </source>
</evidence>
<keyword evidence="1" id="KW-0812">Transmembrane</keyword>
<feature type="transmembrane region" description="Helical" evidence="1">
    <location>
        <begin position="7"/>
        <end position="29"/>
    </location>
</feature>
<accession>A0A853ICD7</accession>
<keyword evidence="1" id="KW-1133">Transmembrane helix</keyword>
<gene>
    <name evidence="2" type="ORF">H0A36_03380</name>
</gene>
<reference evidence="2 3" key="1">
    <citation type="submission" date="2020-07" db="EMBL/GenBank/DDBJ databases">
        <title>Endozoicomonas sp. nov., isolated from sediment.</title>
        <authorList>
            <person name="Gu T."/>
        </authorList>
    </citation>
    <scope>NUCLEOTIDE SEQUENCE [LARGE SCALE GENOMIC DNA]</scope>
    <source>
        <strain evidence="2 3">SM1973</strain>
    </source>
</reference>
<proteinExistence type="predicted"/>
<organism evidence="2 3">
    <name type="scientific">Spartinivicinus marinus</name>
    <dbReference type="NCBI Taxonomy" id="2994442"/>
    <lineage>
        <taxon>Bacteria</taxon>
        <taxon>Pseudomonadati</taxon>
        <taxon>Pseudomonadota</taxon>
        <taxon>Gammaproteobacteria</taxon>
        <taxon>Oceanospirillales</taxon>
        <taxon>Zooshikellaceae</taxon>
        <taxon>Spartinivicinus</taxon>
    </lineage>
</organism>
<name>A0A853ICD7_9GAMM</name>
<keyword evidence="1" id="KW-0472">Membrane</keyword>
<protein>
    <submittedName>
        <fullName evidence="2">Uncharacterized protein</fullName>
    </submittedName>
</protein>
<evidence type="ECO:0000313" key="3">
    <source>
        <dbReference type="Proteomes" id="UP000569732"/>
    </source>
</evidence>